<keyword evidence="1" id="KW-1133">Transmembrane helix</keyword>
<proteinExistence type="predicted"/>
<reference evidence="2 3" key="1">
    <citation type="submission" date="2020-08" db="EMBL/GenBank/DDBJ databases">
        <title>Genomic Encyclopedia of Type Strains, Phase IV (KMG-IV): sequencing the most valuable type-strain genomes for metagenomic binning, comparative biology and taxonomic classification.</title>
        <authorList>
            <person name="Goeker M."/>
        </authorList>
    </citation>
    <scope>NUCLEOTIDE SEQUENCE [LARGE SCALE GENOMIC DNA]</scope>
    <source>
        <strain evidence="2 3">DSM 45385</strain>
    </source>
</reference>
<dbReference type="RefSeq" id="WP_221340726.1">
    <property type="nucleotide sequence ID" value="NZ_JACHIN010000006.1"/>
</dbReference>
<keyword evidence="3" id="KW-1185">Reference proteome</keyword>
<dbReference type="Proteomes" id="UP000568380">
    <property type="component" value="Unassembled WGS sequence"/>
</dbReference>
<name>A0A7W8EI17_9ACTN</name>
<keyword evidence="1" id="KW-0812">Transmembrane</keyword>
<feature type="transmembrane region" description="Helical" evidence="1">
    <location>
        <begin position="58"/>
        <end position="77"/>
    </location>
</feature>
<keyword evidence="1" id="KW-0472">Membrane</keyword>
<evidence type="ECO:0000256" key="1">
    <source>
        <dbReference type="SAM" id="Phobius"/>
    </source>
</evidence>
<sequence length="79" mass="7816">MRSWLVLVGLQYAAVAGVSEDDAGVASGVQRAADQLGGSTGITVYIGLGVAPGLADPFVTSSVLAIAGLVVAAAVTWRT</sequence>
<evidence type="ECO:0008006" key="4">
    <source>
        <dbReference type="Google" id="ProtNLM"/>
    </source>
</evidence>
<accession>A0A7W8EI17</accession>
<evidence type="ECO:0000313" key="2">
    <source>
        <dbReference type="EMBL" id="MBB5079182.1"/>
    </source>
</evidence>
<gene>
    <name evidence="2" type="ORF">HNR40_004668</name>
</gene>
<organism evidence="2 3">
    <name type="scientific">Nonomuraea endophytica</name>
    <dbReference type="NCBI Taxonomy" id="714136"/>
    <lineage>
        <taxon>Bacteria</taxon>
        <taxon>Bacillati</taxon>
        <taxon>Actinomycetota</taxon>
        <taxon>Actinomycetes</taxon>
        <taxon>Streptosporangiales</taxon>
        <taxon>Streptosporangiaceae</taxon>
        <taxon>Nonomuraea</taxon>
    </lineage>
</organism>
<dbReference type="AlphaFoldDB" id="A0A7W8EI17"/>
<dbReference type="EMBL" id="JACHIN010000006">
    <property type="protein sequence ID" value="MBB5079182.1"/>
    <property type="molecule type" value="Genomic_DNA"/>
</dbReference>
<comment type="caution">
    <text evidence="2">The sequence shown here is derived from an EMBL/GenBank/DDBJ whole genome shotgun (WGS) entry which is preliminary data.</text>
</comment>
<protein>
    <recommendedName>
        <fullName evidence="4">MFS transporter</fullName>
    </recommendedName>
</protein>
<evidence type="ECO:0000313" key="3">
    <source>
        <dbReference type="Proteomes" id="UP000568380"/>
    </source>
</evidence>